<feature type="domain" description="Recombinase" evidence="2">
    <location>
        <begin position="158"/>
        <end position="274"/>
    </location>
</feature>
<dbReference type="InterPro" id="IPR050639">
    <property type="entry name" value="SSR_resolvase"/>
</dbReference>
<dbReference type="Pfam" id="PF07508">
    <property type="entry name" value="Recombinase"/>
    <property type="match status" value="1"/>
</dbReference>
<dbReference type="Pfam" id="PF00239">
    <property type="entry name" value="Resolvase"/>
    <property type="match status" value="1"/>
</dbReference>
<evidence type="ECO:0000259" key="1">
    <source>
        <dbReference type="PROSITE" id="PS51736"/>
    </source>
</evidence>
<dbReference type="Proteomes" id="UP001139354">
    <property type="component" value="Unassembled WGS sequence"/>
</dbReference>
<dbReference type="InterPro" id="IPR036162">
    <property type="entry name" value="Resolvase-like_N_sf"/>
</dbReference>
<evidence type="ECO:0000313" key="3">
    <source>
        <dbReference type="EMBL" id="MCC2031948.1"/>
    </source>
</evidence>
<dbReference type="PROSITE" id="PS51737">
    <property type="entry name" value="RECOMBINASE_DNA_BIND"/>
    <property type="match status" value="1"/>
</dbReference>
<comment type="caution">
    <text evidence="3">The sequence shown here is derived from an EMBL/GenBank/DDBJ whole genome shotgun (WGS) entry which is preliminary data.</text>
</comment>
<dbReference type="PROSITE" id="PS51736">
    <property type="entry name" value="RECOMBINASES_3"/>
    <property type="match status" value="1"/>
</dbReference>
<keyword evidence="4" id="KW-1185">Reference proteome</keyword>
<dbReference type="InterPro" id="IPR011109">
    <property type="entry name" value="DNA_bind_recombinase_dom"/>
</dbReference>
<dbReference type="RefSeq" id="WP_229383876.1">
    <property type="nucleotide sequence ID" value="NZ_JAGTTN010000002.1"/>
</dbReference>
<sequence length="499" mass="55003">MSQIPLRAAIYARLSTAQNDKGNAEPSDSIETQLADLRKMLSANGYEAAGEFVDDGMSGYSGKTRPAFTRLLSAMDDGEVDIILARHQDRLTRNEEEATILRVGSVKKKVTWQFASGMTVDPSTAEGGLLAKILDAIAQFESQVKSERIRREFERMRTEGEFPAPANTFGYDGFEIVEWEADHIRAAYVHMDEGKSISSLVKLWNELQIPQRKGGKKGWTHAHIRAILLRPRNAGLVADKEGHLIEGVYGSWTPIVDEELWRRVTHTIGSGTSFSPGFKPTHMSTASAICGKCGFKTKSNTSQDKTGNIKILNCANPQRNGERHPSGHVAEVDALIRKAVIDAFAYGTTKELGDGTADVLSVQAQVKELQARRGEFIALRNSGAITAAELKKVLDKSNEPLAKLQAKLEGARTRSASAHMLVDLRAGFIDPVTHVASFEGMAELQKELASRFDALPLEQRRHLARTYVQVRLLGGKNREYEVSHLKVLSLNPESEEAWA</sequence>
<proteinExistence type="predicted"/>
<dbReference type="PANTHER" id="PTHR30461:SF23">
    <property type="entry name" value="DNA RECOMBINASE-RELATED"/>
    <property type="match status" value="1"/>
</dbReference>
<organism evidence="3 4">
    <name type="scientific">Microbacterium allomyrinae</name>
    <dbReference type="NCBI Taxonomy" id="2830666"/>
    <lineage>
        <taxon>Bacteria</taxon>
        <taxon>Bacillati</taxon>
        <taxon>Actinomycetota</taxon>
        <taxon>Actinomycetes</taxon>
        <taxon>Micrococcales</taxon>
        <taxon>Microbacteriaceae</taxon>
        <taxon>Microbacterium</taxon>
    </lineage>
</organism>
<dbReference type="AlphaFoldDB" id="A0A9X1S3G7"/>
<feature type="domain" description="Resolvase/invertase-type recombinase catalytic" evidence="1">
    <location>
        <begin position="7"/>
        <end position="160"/>
    </location>
</feature>
<evidence type="ECO:0000259" key="2">
    <source>
        <dbReference type="PROSITE" id="PS51737"/>
    </source>
</evidence>
<dbReference type="SMART" id="SM00857">
    <property type="entry name" value="Resolvase"/>
    <property type="match status" value="1"/>
</dbReference>
<reference evidence="3" key="1">
    <citation type="submission" date="2021-04" db="EMBL/GenBank/DDBJ databases">
        <title>Microbacterium tenobrionis sp. nov. and Microbacterium allomyrinae sp. nov., isolated from larvae of Tenobrio molitor and Allomyrina dichotoma, respectively.</title>
        <authorList>
            <person name="Lee S.D."/>
        </authorList>
    </citation>
    <scope>NUCLEOTIDE SEQUENCE</scope>
    <source>
        <strain evidence="3">BWT-G7</strain>
    </source>
</reference>
<dbReference type="PANTHER" id="PTHR30461">
    <property type="entry name" value="DNA-INVERTASE FROM LAMBDOID PROPHAGE"/>
    <property type="match status" value="1"/>
</dbReference>
<dbReference type="GO" id="GO:0003677">
    <property type="term" value="F:DNA binding"/>
    <property type="evidence" value="ECO:0007669"/>
    <property type="project" value="InterPro"/>
</dbReference>
<dbReference type="SUPFAM" id="SSF53041">
    <property type="entry name" value="Resolvase-like"/>
    <property type="match status" value="1"/>
</dbReference>
<gene>
    <name evidence="3" type="ORF">KEC57_07085</name>
</gene>
<dbReference type="EMBL" id="JAGTTN010000002">
    <property type="protein sequence ID" value="MCC2031948.1"/>
    <property type="molecule type" value="Genomic_DNA"/>
</dbReference>
<name>A0A9X1S3G7_9MICO</name>
<dbReference type="InterPro" id="IPR006119">
    <property type="entry name" value="Resolv_N"/>
</dbReference>
<accession>A0A9X1S3G7</accession>
<dbReference type="InterPro" id="IPR038109">
    <property type="entry name" value="DNA_bind_recomb_sf"/>
</dbReference>
<dbReference type="CDD" id="cd00338">
    <property type="entry name" value="Ser_Recombinase"/>
    <property type="match status" value="1"/>
</dbReference>
<dbReference type="Gene3D" id="3.40.50.1390">
    <property type="entry name" value="Resolvase, N-terminal catalytic domain"/>
    <property type="match status" value="1"/>
</dbReference>
<protein>
    <submittedName>
        <fullName evidence="3">Recombinase family protein</fullName>
    </submittedName>
</protein>
<dbReference type="GO" id="GO:0000150">
    <property type="term" value="F:DNA strand exchange activity"/>
    <property type="evidence" value="ECO:0007669"/>
    <property type="project" value="InterPro"/>
</dbReference>
<dbReference type="Gene3D" id="3.90.1750.20">
    <property type="entry name" value="Putative Large Serine Recombinase, Chain B, Domain 2"/>
    <property type="match status" value="1"/>
</dbReference>
<evidence type="ECO:0000313" key="4">
    <source>
        <dbReference type="Proteomes" id="UP001139354"/>
    </source>
</evidence>